<evidence type="ECO:0000313" key="3">
    <source>
        <dbReference type="EMBL" id="MBB5198497.1"/>
    </source>
</evidence>
<organism evidence="3 4">
    <name type="scientific">Glaciimonas immobilis</name>
    <dbReference type="NCBI Taxonomy" id="728004"/>
    <lineage>
        <taxon>Bacteria</taxon>
        <taxon>Pseudomonadati</taxon>
        <taxon>Pseudomonadota</taxon>
        <taxon>Betaproteobacteria</taxon>
        <taxon>Burkholderiales</taxon>
        <taxon>Oxalobacteraceae</taxon>
        <taxon>Glaciimonas</taxon>
    </lineage>
</organism>
<dbReference type="Pfam" id="PF06791">
    <property type="entry name" value="TMP_2"/>
    <property type="match status" value="1"/>
</dbReference>
<sequence length="1152" mass="121117">MANNAHLQLAMRLKVDLDQGIAAFDTFQQKINEVCGSTDALNNSAATASAATNALGESEQQATDRIREMVRASRERQQAANAVVTATQRVTATTGASGTATDRSARSAAGASRSLGKMASEYSGLANVQVQATSASSKAADASSAYLQRLQAQYDVLGKNRAELEAMRTAQAGLTREAQKAAAAIGVKIDAWHRDEAAAKAAAKAEDQAMRAMSGHGAQASDAMKQMGIQTVGARRELLVIAREAMTGNFSRMPGSMMVLAQQTSLTRVAVGLLLNPLVLVGAAASVLAKAFYDGTQESKAFNLAIQTTGNFAGATADQVTALAQGASKVSGINVSAARQAATAMVQSGRLGIGTIGNLTRSLQTYAAATNQTTTQAAGDLARMFADPTDAAFKLNQQFHFLSLAQYRYIETAQKQGRTDEAQRELSLRLADHLGVTMVNNLGYLEGAWHSATTAASSYWDTVKSIGRDTTFGDKIAQVDAQIQQAESSRDTWGRGDGGKAEDNALIKKLENRRFYFQQMQRFEEVSATAQKTRAINFDQQFDADKSWGLRTESLKNWRERLTDETAKIRAQGKLLGKSQADINALIARTTASLTPKGHQQGKDRSDKSETAFLRQKLALSQGIAAEQAKLNNIERGAKENENQRATALALWLKFRKEGASLLPTQISQLQALANEADALDKVLGRTKQQKLINDRLPKELADLDAQLLHATGNAAEVTAARITERFRQLRSDLAQTTNPNIDKSASMAKLVDLENIENARGALADLQQQVQRVFGNQARGEQSIRLDLQTNLISEIEARRQVVGLHQQTANEVDALIPKMAELAAITRDQKLADGVVNLRLQTAQLRVATNTLGDAFGKTFEGAFASALEGLATRTQSLGDVIRGLLADMAKGLAQWAAQDIASAAKTSVMNAFNSNAGATTNVAGSAMNAVSDTATTAANTANAAALTASTTAATALAAGMATTATTSATATGALASTTAAATVLASALTAAAAAAASQATANAVGGMASMAGGFSDGGYTGHGGKYDPAGIVHRGEFVNRQEVVRQPGAMAFLSNFNRVGMKALQGLRGYAGGGLVGAGPGLSGSGAPLYQMGQPAAAAGGPVTVNQRLLPILDDDLIADALRGPKGESLITLHITRNPTKFRSLLGVK</sequence>
<protein>
    <submittedName>
        <fullName evidence="3">Phage-related minor tail protein</fullName>
    </submittedName>
</protein>
<evidence type="ECO:0000256" key="1">
    <source>
        <dbReference type="SAM" id="MobiDB-lite"/>
    </source>
</evidence>
<name>A0A840RJX5_9BURK</name>
<dbReference type="Proteomes" id="UP000571084">
    <property type="component" value="Unassembled WGS sequence"/>
</dbReference>
<keyword evidence="4" id="KW-1185">Reference proteome</keyword>
<dbReference type="AlphaFoldDB" id="A0A840RJX5"/>
<evidence type="ECO:0000259" key="2">
    <source>
        <dbReference type="Pfam" id="PF06791"/>
    </source>
</evidence>
<dbReference type="InterPro" id="IPR009628">
    <property type="entry name" value="Phage_tape_measure_N"/>
</dbReference>
<dbReference type="EMBL" id="JACHHQ010000001">
    <property type="protein sequence ID" value="MBB5198497.1"/>
    <property type="molecule type" value="Genomic_DNA"/>
</dbReference>
<accession>A0A840RJX5</accession>
<proteinExistence type="predicted"/>
<evidence type="ECO:0000313" key="4">
    <source>
        <dbReference type="Proteomes" id="UP000571084"/>
    </source>
</evidence>
<reference evidence="3 4" key="1">
    <citation type="submission" date="2020-08" db="EMBL/GenBank/DDBJ databases">
        <title>Genomic Encyclopedia of Type Strains, Phase IV (KMG-IV): sequencing the most valuable type-strain genomes for metagenomic binning, comparative biology and taxonomic classification.</title>
        <authorList>
            <person name="Goeker M."/>
        </authorList>
    </citation>
    <scope>NUCLEOTIDE SEQUENCE [LARGE SCALE GENOMIC DNA]</scope>
    <source>
        <strain evidence="3 4">DSM 23240</strain>
    </source>
</reference>
<dbReference type="RefSeq" id="WP_168052520.1">
    <property type="nucleotide sequence ID" value="NZ_JAAOZT010000002.1"/>
</dbReference>
<comment type="caution">
    <text evidence="3">The sequence shown here is derived from an EMBL/GenBank/DDBJ whole genome shotgun (WGS) entry which is preliminary data.</text>
</comment>
<feature type="domain" description="Bacteriophage tail tape measure N-terminal" evidence="2">
    <location>
        <begin position="219"/>
        <end position="411"/>
    </location>
</feature>
<gene>
    <name evidence="3" type="ORF">HNR39_000307</name>
</gene>
<feature type="region of interest" description="Disordered" evidence="1">
    <location>
        <begin position="91"/>
        <end position="112"/>
    </location>
</feature>